<organism evidence="4 5">
    <name type="scientific">Archangium lansingense</name>
    <dbReference type="NCBI Taxonomy" id="2995310"/>
    <lineage>
        <taxon>Bacteria</taxon>
        <taxon>Pseudomonadati</taxon>
        <taxon>Myxococcota</taxon>
        <taxon>Myxococcia</taxon>
        <taxon>Myxococcales</taxon>
        <taxon>Cystobacterineae</taxon>
        <taxon>Archangiaceae</taxon>
        <taxon>Archangium</taxon>
    </lineage>
</organism>
<feature type="signal peptide" evidence="2">
    <location>
        <begin position="1"/>
        <end position="20"/>
    </location>
</feature>
<proteinExistence type="predicted"/>
<dbReference type="RefSeq" id="WP_267542164.1">
    <property type="nucleotide sequence ID" value="NZ_JAPNKA010000001.1"/>
</dbReference>
<protein>
    <submittedName>
        <fullName evidence="4">DUF2807 domain-containing protein</fullName>
    </submittedName>
</protein>
<accession>A0ABT4APL5</accession>
<name>A0ABT4APL5_9BACT</name>
<evidence type="ECO:0000256" key="2">
    <source>
        <dbReference type="SAM" id="SignalP"/>
    </source>
</evidence>
<dbReference type="Gene3D" id="2.160.20.120">
    <property type="match status" value="1"/>
</dbReference>
<keyword evidence="2" id="KW-0732">Signal</keyword>
<evidence type="ECO:0000313" key="5">
    <source>
        <dbReference type="Proteomes" id="UP001207654"/>
    </source>
</evidence>
<comment type="caution">
    <text evidence="4">The sequence shown here is derived from an EMBL/GenBank/DDBJ whole genome shotgun (WGS) entry which is preliminary data.</text>
</comment>
<evidence type="ECO:0000256" key="1">
    <source>
        <dbReference type="SAM" id="MobiDB-lite"/>
    </source>
</evidence>
<dbReference type="EMBL" id="JAPNKA010000001">
    <property type="protein sequence ID" value="MCY1083640.1"/>
    <property type="molecule type" value="Genomic_DNA"/>
</dbReference>
<dbReference type="Pfam" id="PF10988">
    <property type="entry name" value="DUF2807"/>
    <property type="match status" value="1"/>
</dbReference>
<feature type="chain" id="PRO_5045760558" evidence="2">
    <location>
        <begin position="21"/>
        <end position="231"/>
    </location>
</feature>
<evidence type="ECO:0000313" key="4">
    <source>
        <dbReference type="EMBL" id="MCY1083640.1"/>
    </source>
</evidence>
<sequence length="231" mass="23755">MQLRSLLLPAALLVSAPVLAQDAKGNTIDVPDFRGVAVSHGIRAEVKPGPKSVRLEGNKDDLARVKLEVKDGVLTTQVEKSSGFFNKGLKNVRLYVTNPRVESVAASGGSDVDAEATRVDTFEVAASGGSEVDLTKVDSQKLEVAASGGAELSLEGRANELKVTGSGGSIIEAGKVQTESLHVAASGGTRVEASPERSIQGALSGGSTVKSSKKPASIQVNSSGGSQVQYE</sequence>
<feature type="region of interest" description="Disordered" evidence="1">
    <location>
        <begin position="186"/>
        <end position="231"/>
    </location>
</feature>
<dbReference type="Proteomes" id="UP001207654">
    <property type="component" value="Unassembled WGS sequence"/>
</dbReference>
<keyword evidence="5" id="KW-1185">Reference proteome</keyword>
<gene>
    <name evidence="4" type="ORF">OV287_55300</name>
</gene>
<dbReference type="InterPro" id="IPR021255">
    <property type="entry name" value="DUF2807"/>
</dbReference>
<reference evidence="4 5" key="1">
    <citation type="submission" date="2022-11" db="EMBL/GenBank/DDBJ databases">
        <title>Minimal conservation of predation-associated metabolite biosynthetic gene clusters underscores biosynthetic potential of Myxococcota including descriptions for ten novel species: Archangium lansinium sp. nov., Myxococcus landrumus sp. nov., Nannocystis bai.</title>
        <authorList>
            <person name="Ahearne A."/>
            <person name="Stevens C."/>
            <person name="Phillips K."/>
        </authorList>
    </citation>
    <scope>NUCLEOTIDE SEQUENCE [LARGE SCALE GENOMIC DNA]</scope>
    <source>
        <strain evidence="4 5">MIWBW</strain>
    </source>
</reference>
<feature type="compositionally biased region" description="Polar residues" evidence="1">
    <location>
        <begin position="218"/>
        <end position="231"/>
    </location>
</feature>
<feature type="domain" description="Putative auto-transporter adhesin head GIN" evidence="3">
    <location>
        <begin position="32"/>
        <end position="215"/>
    </location>
</feature>
<evidence type="ECO:0000259" key="3">
    <source>
        <dbReference type="Pfam" id="PF10988"/>
    </source>
</evidence>